<protein>
    <submittedName>
        <fullName evidence="2">Uncharacterized protein</fullName>
    </submittedName>
</protein>
<gene>
    <name evidence="2" type="ORF">BLGHR1_15908</name>
</gene>
<evidence type="ECO:0000256" key="1">
    <source>
        <dbReference type="SAM" id="SignalP"/>
    </source>
</evidence>
<evidence type="ECO:0000313" key="3">
    <source>
        <dbReference type="Proteomes" id="UP000275772"/>
    </source>
</evidence>
<sequence length="295" mass="30189">MYCPIFILYFAATAVSLINVSGQNAASCVGDDCVKQLVEARRAMQQTHSTESDCNTFKQITATAPVQNVTATKSPEVATTVSKDPECTDSSEIPSYTSTCNDEYDCSTSTSCAETTGTTLTIPVMPTQNSTILPTILPTLTTITTTSTTTSEASPTCTADKMNDPLNCGACGHVCPTGLCEAGSCTSSQCQAQACGSISQCKEGGDCYCFSSSATMEGNGGFCGQNAACSGLTACATDSDCSAGSSGNICAISTCCPKQSSELPGVCLEGQCSNNSNKLISMARGRMVSGGTAAF</sequence>
<reference evidence="2 3" key="1">
    <citation type="submission" date="2017-11" db="EMBL/GenBank/DDBJ databases">
        <authorList>
            <person name="Kracher B."/>
        </authorList>
    </citation>
    <scope>NUCLEOTIDE SEQUENCE [LARGE SCALE GENOMIC DNA]</scope>
    <source>
        <strain evidence="2 3">RACE1</strain>
    </source>
</reference>
<evidence type="ECO:0000313" key="2">
    <source>
        <dbReference type="EMBL" id="SZF05108.1"/>
    </source>
</evidence>
<proteinExistence type="predicted"/>
<feature type="chain" id="PRO_5016699219" evidence="1">
    <location>
        <begin position="23"/>
        <end position="295"/>
    </location>
</feature>
<dbReference type="Proteomes" id="UP000275772">
    <property type="component" value="Unassembled WGS sequence"/>
</dbReference>
<name>A0A383UZS5_BLUHO</name>
<dbReference type="VEuPathDB" id="FungiDB:BLGHR1_15908"/>
<dbReference type="AlphaFoldDB" id="A0A383UZS5"/>
<feature type="signal peptide" evidence="1">
    <location>
        <begin position="1"/>
        <end position="22"/>
    </location>
</feature>
<keyword evidence="1" id="KW-0732">Signal</keyword>
<accession>A0A383UZS5</accession>
<organism evidence="2 3">
    <name type="scientific">Blumeria hordei</name>
    <name type="common">Barley powdery mildew</name>
    <name type="synonym">Blumeria graminis f. sp. hordei</name>
    <dbReference type="NCBI Taxonomy" id="2867405"/>
    <lineage>
        <taxon>Eukaryota</taxon>
        <taxon>Fungi</taxon>
        <taxon>Dikarya</taxon>
        <taxon>Ascomycota</taxon>
        <taxon>Pezizomycotina</taxon>
        <taxon>Leotiomycetes</taxon>
        <taxon>Erysiphales</taxon>
        <taxon>Erysiphaceae</taxon>
        <taxon>Blumeria</taxon>
    </lineage>
</organism>
<dbReference type="EMBL" id="UNSH01000072">
    <property type="protein sequence ID" value="SZF05108.1"/>
    <property type="molecule type" value="Genomic_DNA"/>
</dbReference>